<protein>
    <submittedName>
        <fullName evidence="1">Uncharacterized protein</fullName>
    </submittedName>
</protein>
<organism evidence="1 2">
    <name type="scientific">Gnathostoma spinigerum</name>
    <dbReference type="NCBI Taxonomy" id="75299"/>
    <lineage>
        <taxon>Eukaryota</taxon>
        <taxon>Metazoa</taxon>
        <taxon>Ecdysozoa</taxon>
        <taxon>Nematoda</taxon>
        <taxon>Chromadorea</taxon>
        <taxon>Rhabditida</taxon>
        <taxon>Spirurina</taxon>
        <taxon>Gnathostomatomorpha</taxon>
        <taxon>Gnathostomatoidea</taxon>
        <taxon>Gnathostomatidae</taxon>
        <taxon>Gnathostoma</taxon>
    </lineage>
</organism>
<keyword evidence="2" id="KW-1185">Reference proteome</keyword>
<evidence type="ECO:0000313" key="1">
    <source>
        <dbReference type="EMBL" id="MFH4984773.1"/>
    </source>
</evidence>
<evidence type="ECO:0000313" key="2">
    <source>
        <dbReference type="Proteomes" id="UP001608902"/>
    </source>
</evidence>
<dbReference type="AlphaFoldDB" id="A0ABD6EXS0"/>
<comment type="caution">
    <text evidence="1">The sequence shown here is derived from an EMBL/GenBank/DDBJ whole genome shotgun (WGS) entry which is preliminary data.</text>
</comment>
<gene>
    <name evidence="1" type="ORF">AB6A40_011482</name>
</gene>
<accession>A0ABD6EXS0</accession>
<proteinExistence type="predicted"/>
<sequence length="207" mass="22690">MFDEVVTLGSSASTSNMNICMAEGGNACPSVDGFTKLAQQLAANKWDSEFTMSSYSGEPHTMGSTTVTSTSHSNSANLVVNTSVGGTDSTEEGGDPDMTDIPDSDEEMARPHLVNSTTPVQYSVQYQQSPPYQPQIYHQISVDWGGQQYTGQPFYTSASPYPQLYATSLQQQQVSYYATSLQQVQQPLVSSYVQTVCYLLYYCLLLW</sequence>
<dbReference type="Proteomes" id="UP001608902">
    <property type="component" value="Unassembled WGS sequence"/>
</dbReference>
<dbReference type="EMBL" id="JBGFUD010021023">
    <property type="protein sequence ID" value="MFH4984773.1"/>
    <property type="molecule type" value="Genomic_DNA"/>
</dbReference>
<name>A0ABD6EXS0_9BILA</name>
<reference evidence="1 2" key="1">
    <citation type="submission" date="2024-08" db="EMBL/GenBank/DDBJ databases">
        <title>Gnathostoma spinigerum genome.</title>
        <authorList>
            <person name="Gonzalez-Bertolin B."/>
            <person name="Monzon S."/>
            <person name="Zaballos A."/>
            <person name="Jimenez P."/>
            <person name="Dekumyoy P."/>
            <person name="Varona S."/>
            <person name="Cuesta I."/>
            <person name="Sumanam S."/>
            <person name="Adisakwattana P."/>
            <person name="Gasser R.B."/>
            <person name="Hernandez-Gonzalez A."/>
            <person name="Young N.D."/>
            <person name="Perteguer M.J."/>
        </authorList>
    </citation>
    <scope>NUCLEOTIDE SEQUENCE [LARGE SCALE GENOMIC DNA]</scope>
    <source>
        <strain evidence="1">AL3</strain>
        <tissue evidence="1">Liver</tissue>
    </source>
</reference>